<organism evidence="1 2">
    <name type="scientific">Stylosanthes scabra</name>
    <dbReference type="NCBI Taxonomy" id="79078"/>
    <lineage>
        <taxon>Eukaryota</taxon>
        <taxon>Viridiplantae</taxon>
        <taxon>Streptophyta</taxon>
        <taxon>Embryophyta</taxon>
        <taxon>Tracheophyta</taxon>
        <taxon>Spermatophyta</taxon>
        <taxon>Magnoliopsida</taxon>
        <taxon>eudicotyledons</taxon>
        <taxon>Gunneridae</taxon>
        <taxon>Pentapetalae</taxon>
        <taxon>rosids</taxon>
        <taxon>fabids</taxon>
        <taxon>Fabales</taxon>
        <taxon>Fabaceae</taxon>
        <taxon>Papilionoideae</taxon>
        <taxon>50 kb inversion clade</taxon>
        <taxon>dalbergioids sensu lato</taxon>
        <taxon>Dalbergieae</taxon>
        <taxon>Pterocarpus clade</taxon>
        <taxon>Stylosanthes</taxon>
    </lineage>
</organism>
<comment type="caution">
    <text evidence="1">The sequence shown here is derived from an EMBL/GenBank/DDBJ whole genome shotgun (WGS) entry which is preliminary data.</text>
</comment>
<evidence type="ECO:0000313" key="1">
    <source>
        <dbReference type="EMBL" id="MED6187538.1"/>
    </source>
</evidence>
<accession>A0ABU6WTP8</accession>
<name>A0ABU6WTP8_9FABA</name>
<proteinExistence type="predicted"/>
<reference evidence="1 2" key="1">
    <citation type="journal article" date="2023" name="Plants (Basel)">
        <title>Bridging the Gap: Combining Genomics and Transcriptomics Approaches to Understand Stylosanthes scabra, an Orphan Legume from the Brazilian Caatinga.</title>
        <authorList>
            <person name="Ferreira-Neto J.R.C."/>
            <person name="da Silva M.D."/>
            <person name="Binneck E."/>
            <person name="de Melo N.F."/>
            <person name="da Silva R.H."/>
            <person name="de Melo A.L.T.M."/>
            <person name="Pandolfi V."/>
            <person name="Bustamante F.O."/>
            <person name="Brasileiro-Vidal A.C."/>
            <person name="Benko-Iseppon A.M."/>
        </authorList>
    </citation>
    <scope>NUCLEOTIDE SEQUENCE [LARGE SCALE GENOMIC DNA]</scope>
    <source>
        <tissue evidence="1">Leaves</tissue>
    </source>
</reference>
<protein>
    <submittedName>
        <fullName evidence="1">Uncharacterized protein</fullName>
    </submittedName>
</protein>
<gene>
    <name evidence="1" type="ORF">PIB30_077416</name>
</gene>
<dbReference type="Proteomes" id="UP001341840">
    <property type="component" value="Unassembled WGS sequence"/>
</dbReference>
<dbReference type="EMBL" id="JASCZI010182283">
    <property type="protein sequence ID" value="MED6187538.1"/>
    <property type="molecule type" value="Genomic_DNA"/>
</dbReference>
<keyword evidence="2" id="KW-1185">Reference proteome</keyword>
<evidence type="ECO:0000313" key="2">
    <source>
        <dbReference type="Proteomes" id="UP001341840"/>
    </source>
</evidence>
<sequence length="206" mass="23257">MGIDALCFSCSFLIYIELGLQKGLDQARKLEIPILALIFGSARRYRVSARSMKCASLTLHSRARVLGRNVPETFPWTRADARGDRAVACGRYQWRGGFNPRGGYRSRNPISSFFLPHSQFTKPKSLPFNTTHHSFKNFPQPSLPFFRPPLTTHTNQNLNPNLRPIVTLLARKSVVQRRSRRTVYPSPELAITTAILTWNPASCSVA</sequence>